<dbReference type="PANTHER" id="PTHR43673">
    <property type="entry name" value="NAD(P)H NITROREDUCTASE YDGI-RELATED"/>
    <property type="match status" value="1"/>
</dbReference>
<feature type="domain" description="Nitroreductase" evidence="3">
    <location>
        <begin position="13"/>
        <end position="184"/>
    </location>
</feature>
<keyword evidence="2" id="KW-0560">Oxidoreductase</keyword>
<dbReference type="Pfam" id="PF00881">
    <property type="entry name" value="Nitroreductase"/>
    <property type="match status" value="1"/>
</dbReference>
<dbReference type="Gene3D" id="3.40.109.10">
    <property type="entry name" value="NADH Oxidase"/>
    <property type="match status" value="1"/>
</dbReference>
<dbReference type="Proteomes" id="UP000315037">
    <property type="component" value="Unassembled WGS sequence"/>
</dbReference>
<comment type="similarity">
    <text evidence="1">Belongs to the nitroreductase family.</text>
</comment>
<dbReference type="AlphaFoldDB" id="A0A506URA6"/>
<dbReference type="EMBL" id="SORZ01000001">
    <property type="protein sequence ID" value="TPW35842.1"/>
    <property type="molecule type" value="Genomic_DNA"/>
</dbReference>
<dbReference type="RefSeq" id="WP_165600265.1">
    <property type="nucleotide sequence ID" value="NZ_SORZ01000001.1"/>
</dbReference>
<dbReference type="InterPro" id="IPR000415">
    <property type="entry name" value="Nitroreductase-like"/>
</dbReference>
<accession>A0A506URA6</accession>
<evidence type="ECO:0000313" key="5">
    <source>
        <dbReference type="Proteomes" id="UP000315037"/>
    </source>
</evidence>
<evidence type="ECO:0000259" key="3">
    <source>
        <dbReference type="Pfam" id="PF00881"/>
    </source>
</evidence>
<dbReference type="InterPro" id="IPR029479">
    <property type="entry name" value="Nitroreductase"/>
</dbReference>
<proteinExistence type="inferred from homology"/>
<name>A0A506URA6_9PROT</name>
<gene>
    <name evidence="4" type="ORF">E3202_02640</name>
</gene>
<comment type="caution">
    <text evidence="4">The sequence shown here is derived from an EMBL/GenBank/DDBJ whole genome shotgun (WGS) entry which is preliminary data.</text>
</comment>
<organism evidence="4 5">
    <name type="scientific">Oecophyllibacter saccharovorans</name>
    <dbReference type="NCBI Taxonomy" id="2558360"/>
    <lineage>
        <taxon>Bacteria</taxon>
        <taxon>Pseudomonadati</taxon>
        <taxon>Pseudomonadota</taxon>
        <taxon>Alphaproteobacteria</taxon>
        <taxon>Acetobacterales</taxon>
        <taxon>Acetobacteraceae</taxon>
        <taxon>Oecophyllibacter</taxon>
    </lineage>
</organism>
<reference evidence="4 5" key="1">
    <citation type="submission" date="2019-03" db="EMBL/GenBank/DDBJ databases">
        <title>The complete genome sequence of Neokomagataea sp. Jb2 NBRC113641.</title>
        <authorList>
            <person name="Chua K.-O."/>
            <person name="Chan K.-G."/>
            <person name="See-Too W.-S."/>
        </authorList>
    </citation>
    <scope>NUCLEOTIDE SEQUENCE [LARGE SCALE GENOMIC DNA]</scope>
    <source>
        <strain evidence="4 5">Jb2</strain>
    </source>
</reference>
<evidence type="ECO:0000256" key="2">
    <source>
        <dbReference type="ARBA" id="ARBA00023002"/>
    </source>
</evidence>
<protein>
    <submittedName>
        <fullName evidence="4">Nitroreductase family protein</fullName>
    </submittedName>
</protein>
<dbReference type="GO" id="GO:0016491">
    <property type="term" value="F:oxidoreductase activity"/>
    <property type="evidence" value="ECO:0007669"/>
    <property type="project" value="UniProtKB-KW"/>
</dbReference>
<keyword evidence="5" id="KW-1185">Reference proteome</keyword>
<dbReference type="SUPFAM" id="SSF55469">
    <property type="entry name" value="FMN-dependent nitroreductase-like"/>
    <property type="match status" value="1"/>
</dbReference>
<evidence type="ECO:0000313" key="4">
    <source>
        <dbReference type="EMBL" id="TPW35842.1"/>
    </source>
</evidence>
<sequence length="211" mass="23462">MTALSNSPVLEAIRNRRAVRNFDPAHQMTEPEILALLEEARLSPTAFNLQQFRFLVVSDPAQRRKLREASWDQPQVTDASALIVLCADIKAWEKDPEQCWATAPAEIRDLYVGKLIPEFYSGRPQLQRDEGVRSCGLAAYALMMAAEACGLQSCPMDGFDFDQVAEIINLPADHIVVMYVAIGRELAAPGPRLPLLPLQALVAFNRFGPEK</sequence>
<evidence type="ECO:0000256" key="1">
    <source>
        <dbReference type="ARBA" id="ARBA00007118"/>
    </source>
</evidence>